<sequence length="73" mass="7499">MKRTSLAGGLILAVVAAIAAVIVLGLFYVLGAAIGVAVFVALGVGLIGLILYGYARLGRRPKVEENQPPVKLP</sequence>
<evidence type="ECO:0000256" key="1">
    <source>
        <dbReference type="SAM" id="Phobius"/>
    </source>
</evidence>
<accession>A0AB39KRJ8</accession>
<feature type="transmembrane region" description="Helical" evidence="1">
    <location>
        <begin position="29"/>
        <end position="52"/>
    </location>
</feature>
<reference evidence="2" key="1">
    <citation type="submission" date="2024-06" db="EMBL/GenBank/DDBJ databases">
        <title>Caulobacter inopinatus, sp. nov.</title>
        <authorList>
            <person name="Donachie S.P."/>
        </authorList>
    </citation>
    <scope>NUCLEOTIDE SEQUENCE</scope>
    <source>
        <strain evidence="2">73W</strain>
    </source>
</reference>
<dbReference type="RefSeq" id="WP_369058814.1">
    <property type="nucleotide sequence ID" value="NZ_CP158375.1"/>
</dbReference>
<protein>
    <submittedName>
        <fullName evidence="2">Uncharacterized protein</fullName>
    </submittedName>
</protein>
<keyword evidence="1" id="KW-1133">Transmembrane helix</keyword>
<keyword evidence="1" id="KW-0812">Transmembrane</keyword>
<gene>
    <name evidence="2" type="ORF">ABOZ73_14325</name>
</gene>
<dbReference type="EMBL" id="CP158375">
    <property type="protein sequence ID" value="XDO95958.1"/>
    <property type="molecule type" value="Genomic_DNA"/>
</dbReference>
<dbReference type="AlphaFoldDB" id="A0AB39KRJ8"/>
<evidence type="ECO:0000313" key="2">
    <source>
        <dbReference type="EMBL" id="XDO95958.1"/>
    </source>
</evidence>
<keyword evidence="1" id="KW-0472">Membrane</keyword>
<proteinExistence type="predicted"/>
<organism evidence="2">
    <name type="scientific">Caulobacter sp. 73W</name>
    <dbReference type="NCBI Taxonomy" id="3161137"/>
    <lineage>
        <taxon>Bacteria</taxon>
        <taxon>Pseudomonadati</taxon>
        <taxon>Pseudomonadota</taxon>
        <taxon>Alphaproteobacteria</taxon>
        <taxon>Caulobacterales</taxon>
        <taxon>Caulobacteraceae</taxon>
        <taxon>Caulobacter</taxon>
    </lineage>
</organism>
<name>A0AB39KRJ8_9CAUL</name>